<accession>A0A699RLN2</accession>
<gene>
    <name evidence="1" type="ORF">Tci_857947</name>
</gene>
<organism evidence="1">
    <name type="scientific">Tanacetum cinerariifolium</name>
    <name type="common">Dalmatian daisy</name>
    <name type="synonym">Chrysanthemum cinerariifolium</name>
    <dbReference type="NCBI Taxonomy" id="118510"/>
    <lineage>
        <taxon>Eukaryota</taxon>
        <taxon>Viridiplantae</taxon>
        <taxon>Streptophyta</taxon>
        <taxon>Embryophyta</taxon>
        <taxon>Tracheophyta</taxon>
        <taxon>Spermatophyta</taxon>
        <taxon>Magnoliopsida</taxon>
        <taxon>eudicotyledons</taxon>
        <taxon>Gunneridae</taxon>
        <taxon>Pentapetalae</taxon>
        <taxon>asterids</taxon>
        <taxon>campanulids</taxon>
        <taxon>Asterales</taxon>
        <taxon>Asteraceae</taxon>
        <taxon>Asteroideae</taxon>
        <taxon>Anthemideae</taxon>
        <taxon>Anthemidinae</taxon>
        <taxon>Tanacetum</taxon>
    </lineage>
</organism>
<dbReference type="EMBL" id="BKCJ011102784">
    <property type="protein sequence ID" value="GFC85977.1"/>
    <property type="molecule type" value="Genomic_DNA"/>
</dbReference>
<sequence>TTEEELDWYGEILINGTYKLDGADVDAEEYKGYMALFLVCVDQ</sequence>
<protein>
    <submittedName>
        <fullName evidence="1">Uncharacterized protein</fullName>
    </submittedName>
</protein>
<name>A0A699RLN2_TANCI</name>
<proteinExistence type="predicted"/>
<evidence type="ECO:0000313" key="1">
    <source>
        <dbReference type="EMBL" id="GFC85977.1"/>
    </source>
</evidence>
<dbReference type="AlphaFoldDB" id="A0A699RLN2"/>
<comment type="caution">
    <text evidence="1">The sequence shown here is derived from an EMBL/GenBank/DDBJ whole genome shotgun (WGS) entry which is preliminary data.</text>
</comment>
<feature type="non-terminal residue" evidence="1">
    <location>
        <position position="1"/>
    </location>
</feature>
<reference evidence="1" key="1">
    <citation type="journal article" date="2019" name="Sci. Rep.">
        <title>Draft genome of Tanacetum cinerariifolium, the natural source of mosquito coil.</title>
        <authorList>
            <person name="Yamashiro T."/>
            <person name="Shiraishi A."/>
            <person name="Satake H."/>
            <person name="Nakayama K."/>
        </authorList>
    </citation>
    <scope>NUCLEOTIDE SEQUENCE</scope>
</reference>